<accession>A0A1I3I6C9</accession>
<keyword evidence="2" id="KW-1185">Reference proteome</keyword>
<dbReference type="AlphaFoldDB" id="A0A1I3I6C9"/>
<name>A0A1I3I6C9_9GAMM</name>
<dbReference type="Proteomes" id="UP000183018">
    <property type="component" value="Unassembled WGS sequence"/>
</dbReference>
<dbReference type="STRING" id="289370.SAMN05216602_1451"/>
<protein>
    <submittedName>
        <fullName evidence="1">Uncharacterized protein</fullName>
    </submittedName>
</protein>
<proteinExistence type="predicted"/>
<organism evidence="1 2">
    <name type="scientific">Phytopseudomonas argentinensis</name>
    <dbReference type="NCBI Taxonomy" id="289370"/>
    <lineage>
        <taxon>Bacteria</taxon>
        <taxon>Pseudomonadati</taxon>
        <taxon>Pseudomonadota</taxon>
        <taxon>Gammaproteobacteria</taxon>
        <taxon>Pseudomonadales</taxon>
        <taxon>Pseudomonadaceae</taxon>
        <taxon>Phytopseudomonas</taxon>
    </lineage>
</organism>
<evidence type="ECO:0000313" key="2">
    <source>
        <dbReference type="Proteomes" id="UP000183018"/>
    </source>
</evidence>
<evidence type="ECO:0000313" key="1">
    <source>
        <dbReference type="EMBL" id="SFI43481.1"/>
    </source>
</evidence>
<reference evidence="2" key="1">
    <citation type="submission" date="2016-10" db="EMBL/GenBank/DDBJ databases">
        <authorList>
            <person name="Varghese N."/>
            <person name="Submissions S."/>
        </authorList>
    </citation>
    <scope>NUCLEOTIDE SEQUENCE [LARGE SCALE GENOMIC DNA]</scope>
    <source>
        <strain evidence="2">LMG 22563</strain>
    </source>
</reference>
<dbReference type="RefSeq" id="WP_151154413.1">
    <property type="nucleotide sequence ID" value="NZ_VZPI01000002.1"/>
</dbReference>
<gene>
    <name evidence="1" type="ORF">SAMN05216602_1451</name>
</gene>
<dbReference type="EMBL" id="FORC01000001">
    <property type="protein sequence ID" value="SFI43481.1"/>
    <property type="molecule type" value="Genomic_DNA"/>
</dbReference>
<sequence length="397" mass="44333">MTTNYLTELDRFSQKYILRGTNRFTKEDKMLFLHKFDAAKASVFESLLLHETTNFRVTGENIPLNILIVEAGIKGLEELIEQNGLAFTHWTNDVMSFVNPIEGVIPISPAKYNSKTHTDPEESISSALNMLADQPNKRDKRLIIRKTRDLYSYPPDDLATDAVTLATSAFNSNKFHALGLDSTKCEITNLSAHQVSLLAECCNELLQYKFLASSKFTTSDSTFTHKIFLDCTQKIKNSDISEAFSKILILENFPKTQDIYQYTDSPIRKSIKLRNNKNVIRFRTWLHEALTQHEIEEITKAYLDAITSKKGFLASNTGKFTKTVFMASAGALVGAALGPIGMAAGGVVGSLLAPAGDLAFDLVDEYYLSNLLSGWSPRMVFDDLRSLGIRIEPTLDS</sequence>